<organism evidence="2">
    <name type="scientific">Gordonia sp. MP11Mi</name>
    <dbReference type="NCBI Taxonomy" id="3022769"/>
    <lineage>
        <taxon>Bacteria</taxon>
        <taxon>Bacillati</taxon>
        <taxon>Actinomycetota</taxon>
        <taxon>Actinomycetes</taxon>
        <taxon>Mycobacteriales</taxon>
        <taxon>Gordoniaceae</taxon>
        <taxon>Gordonia</taxon>
    </lineage>
</organism>
<dbReference type="PROSITE" id="PS51819">
    <property type="entry name" value="VOC"/>
    <property type="match status" value="1"/>
</dbReference>
<evidence type="ECO:0000259" key="1">
    <source>
        <dbReference type="PROSITE" id="PS51819"/>
    </source>
</evidence>
<dbReference type="Gene3D" id="3.10.180.10">
    <property type="entry name" value="2,3-Dihydroxybiphenyl 1,2-Dioxygenase, domain 1"/>
    <property type="match status" value="1"/>
</dbReference>
<dbReference type="SUPFAM" id="SSF54593">
    <property type="entry name" value="Glyoxalase/Bleomycin resistance protein/Dihydroxybiphenyl dioxygenase"/>
    <property type="match status" value="1"/>
</dbReference>
<dbReference type="AlphaFoldDB" id="A0AA97CVS8"/>
<feature type="domain" description="VOC" evidence="1">
    <location>
        <begin position="27"/>
        <end position="151"/>
    </location>
</feature>
<dbReference type="PANTHER" id="PTHR36503">
    <property type="entry name" value="BLR2520 PROTEIN"/>
    <property type="match status" value="1"/>
</dbReference>
<name>A0AA97CVS8_9ACTN</name>
<dbReference type="EMBL" id="CP128986">
    <property type="protein sequence ID" value="WOC12827.1"/>
    <property type="molecule type" value="Genomic_DNA"/>
</dbReference>
<evidence type="ECO:0000313" key="2">
    <source>
        <dbReference type="EMBL" id="WOC12827.1"/>
    </source>
</evidence>
<reference evidence="2" key="1">
    <citation type="submission" date="2023-06" db="EMBL/GenBank/DDBJ databases">
        <title>Gordonia sp. nov. and Pseudochrobactrum sp. nov., two species isolated from the burying beetle Nicrophorus vespilloides.</title>
        <authorList>
            <person name="Poehlein A."/>
            <person name="Guzman J."/>
            <person name="Daniel R."/>
            <person name="Vilcinskas A."/>
        </authorList>
    </citation>
    <scope>NUCLEOTIDE SEQUENCE</scope>
    <source>
        <strain evidence="2">MP11Mi</strain>
    </source>
</reference>
<dbReference type="InterPro" id="IPR029068">
    <property type="entry name" value="Glyas_Bleomycin-R_OHBP_Dase"/>
</dbReference>
<dbReference type="InterPro" id="IPR037523">
    <property type="entry name" value="VOC_core"/>
</dbReference>
<gene>
    <name evidence="2" type="ORF">MP11Mi_19190</name>
</gene>
<protein>
    <recommendedName>
        <fullName evidence="1">VOC domain-containing protein</fullName>
    </recommendedName>
</protein>
<accession>A0AA97CVS8</accession>
<dbReference type="PANTHER" id="PTHR36503:SF3">
    <property type="entry name" value="BLR0126 PROTEIN"/>
    <property type="match status" value="1"/>
</dbReference>
<proteinExistence type="predicted"/>
<sequence length="152" mass="16141">MSETFKTAKGSRSSVVAMAKTNVPAPRLNALSIVCDDLSATLDFYRALGLAVPDSAADAPHVEVDLGGFRIMFDPLSTIRSFDPDWTRPQSGSSPMSLAFECPSAAAVDDAVAHVSGLGARVVRPPFDAPWGQRYATVRDPNGNEIDVYAAL</sequence>
<dbReference type="Pfam" id="PF00903">
    <property type="entry name" value="Glyoxalase"/>
    <property type="match status" value="1"/>
</dbReference>
<dbReference type="InterPro" id="IPR004360">
    <property type="entry name" value="Glyas_Fos-R_dOase_dom"/>
</dbReference>